<dbReference type="Pfam" id="PF21099">
    <property type="entry name" value="POLQ_helical"/>
    <property type="match status" value="1"/>
</dbReference>
<evidence type="ECO:0000313" key="7">
    <source>
        <dbReference type="EMBL" id="KAL0490414.1"/>
    </source>
</evidence>
<evidence type="ECO:0000256" key="4">
    <source>
        <dbReference type="ARBA" id="ARBA00022840"/>
    </source>
</evidence>
<keyword evidence="4" id="KW-0067">ATP-binding</keyword>
<evidence type="ECO:0000256" key="1">
    <source>
        <dbReference type="ARBA" id="ARBA00022741"/>
    </source>
</evidence>
<dbReference type="InterPro" id="IPR050474">
    <property type="entry name" value="Hel308_SKI2-like"/>
</dbReference>
<dbReference type="SMART" id="SM00490">
    <property type="entry name" value="HELICc"/>
    <property type="match status" value="1"/>
</dbReference>
<evidence type="ECO:0000256" key="2">
    <source>
        <dbReference type="ARBA" id="ARBA00022801"/>
    </source>
</evidence>
<gene>
    <name evidence="7" type="ORF">AKO1_003226</name>
</gene>
<comment type="catalytic activity">
    <reaction evidence="5">
        <text>ATP + H2O = ADP + phosphate + H(+)</text>
        <dbReference type="Rhea" id="RHEA:13065"/>
        <dbReference type="ChEBI" id="CHEBI:15377"/>
        <dbReference type="ChEBI" id="CHEBI:15378"/>
        <dbReference type="ChEBI" id="CHEBI:30616"/>
        <dbReference type="ChEBI" id="CHEBI:43474"/>
        <dbReference type="ChEBI" id="CHEBI:456216"/>
        <dbReference type="EC" id="5.6.2.4"/>
    </reaction>
</comment>
<dbReference type="PROSITE" id="PS51194">
    <property type="entry name" value="HELICASE_CTER"/>
    <property type="match status" value="1"/>
</dbReference>
<evidence type="ECO:0000256" key="5">
    <source>
        <dbReference type="ARBA" id="ARBA00048988"/>
    </source>
</evidence>
<dbReference type="AlphaFoldDB" id="A0AAW2ZMB8"/>
<keyword evidence="1" id="KW-0547">Nucleotide-binding</keyword>
<dbReference type="SUPFAM" id="SSF52540">
    <property type="entry name" value="P-loop containing nucleoside triphosphate hydrolases"/>
    <property type="match status" value="1"/>
</dbReference>
<dbReference type="Pfam" id="PF20470">
    <property type="entry name" value="HTH_61"/>
    <property type="match status" value="1"/>
</dbReference>
<dbReference type="Proteomes" id="UP001431209">
    <property type="component" value="Unassembled WGS sequence"/>
</dbReference>
<dbReference type="InterPro" id="IPR048960">
    <property type="entry name" value="POLQ-like_helical"/>
</dbReference>
<dbReference type="InterPro" id="IPR046931">
    <property type="entry name" value="HTH_61"/>
</dbReference>
<accession>A0AAW2ZMB8</accession>
<sequence>MTKDKITSRQLKSSNASQDLSALISEVIPDKSALVFCATKKNCEETAKALCKEISPHHLTIHTQERLQLLEDLRNINGTSSGIFSQTLQLTIPMGIAHHHAGLTSAERLLLEESFRNKIINVLCCTSTLAAGVNLPASRVIFKTPYVGRDFLTKSKYAQMSGRAGRAGLDTMGESYLLLNQKRSGEHEKGFALMCGSLETVRSVLLSDYDGVHYHGVIKLLLECICTQLVTSVEQLPKCLDACFYVHCCNGDDDHALLQRAIHDSYQYLLQHQFIRQVQQSPPITTIVQHDEQDDEFTDDEDEQDEQLKDNTVQLSPTPLGLATFHSSFMANESNMLYDQLHSLQKNGIILQDSLHMCYMSCPLTNLIEPDWMLFMNMFNQLDPTRSLIAKMIGLDESILINKVMKRNCDADQELMARRFFNALILCDHIEERSLFDTCARYQVAGGAGVVQSLCESAAQFSSMVMLFCSRLKLTIMEEAFRRVSKRIGYGVKDDLLQLMNMDDMDRVSARVLVENGIQDAHALLTQFSSARQLYNKLKHVLGVTPIAASKILIQSARRCLQRESNRYKSMSDAIELII</sequence>
<reference evidence="7 8" key="1">
    <citation type="submission" date="2024-03" db="EMBL/GenBank/DDBJ databases">
        <title>The Acrasis kona genome and developmental transcriptomes reveal deep origins of eukaryotic multicellular pathways.</title>
        <authorList>
            <person name="Sheikh S."/>
            <person name="Fu C.-J."/>
            <person name="Brown M.W."/>
            <person name="Baldauf S.L."/>
        </authorList>
    </citation>
    <scope>NUCLEOTIDE SEQUENCE [LARGE SCALE GENOMIC DNA]</scope>
    <source>
        <strain evidence="7 8">ATCC MYA-3509</strain>
    </source>
</reference>
<keyword evidence="2" id="KW-0378">Hydrolase</keyword>
<feature type="domain" description="Helicase C-terminal" evidence="6">
    <location>
        <begin position="19"/>
        <end position="218"/>
    </location>
</feature>
<evidence type="ECO:0000256" key="3">
    <source>
        <dbReference type="ARBA" id="ARBA00022806"/>
    </source>
</evidence>
<evidence type="ECO:0000313" key="8">
    <source>
        <dbReference type="Proteomes" id="UP001431209"/>
    </source>
</evidence>
<dbReference type="EMBL" id="JAOPGA020001687">
    <property type="protein sequence ID" value="KAL0490414.1"/>
    <property type="molecule type" value="Genomic_DNA"/>
</dbReference>
<organism evidence="7 8">
    <name type="scientific">Acrasis kona</name>
    <dbReference type="NCBI Taxonomy" id="1008807"/>
    <lineage>
        <taxon>Eukaryota</taxon>
        <taxon>Discoba</taxon>
        <taxon>Heterolobosea</taxon>
        <taxon>Tetramitia</taxon>
        <taxon>Eutetramitia</taxon>
        <taxon>Acrasidae</taxon>
        <taxon>Acrasis</taxon>
    </lineage>
</organism>
<dbReference type="PANTHER" id="PTHR47961">
    <property type="entry name" value="DNA POLYMERASE THETA, PUTATIVE (AFU_ORTHOLOGUE AFUA_1G05260)-RELATED"/>
    <property type="match status" value="1"/>
</dbReference>
<dbReference type="InterPro" id="IPR001650">
    <property type="entry name" value="Helicase_C-like"/>
</dbReference>
<dbReference type="GO" id="GO:0016787">
    <property type="term" value="F:hydrolase activity"/>
    <property type="evidence" value="ECO:0007669"/>
    <property type="project" value="UniProtKB-KW"/>
</dbReference>
<dbReference type="PANTHER" id="PTHR47961:SF6">
    <property type="entry name" value="DNA-DIRECTED DNA POLYMERASE"/>
    <property type="match status" value="1"/>
</dbReference>
<comment type="caution">
    <text evidence="7">The sequence shown here is derived from an EMBL/GenBank/DDBJ whole genome shotgun (WGS) entry which is preliminary data.</text>
</comment>
<dbReference type="CDD" id="cd18795">
    <property type="entry name" value="SF2_C_Ski2"/>
    <property type="match status" value="1"/>
</dbReference>
<dbReference type="Gene3D" id="3.40.50.300">
    <property type="entry name" value="P-loop containing nucleotide triphosphate hydrolases"/>
    <property type="match status" value="1"/>
</dbReference>
<dbReference type="Pfam" id="PF00271">
    <property type="entry name" value="Helicase_C"/>
    <property type="match status" value="1"/>
</dbReference>
<proteinExistence type="predicted"/>
<evidence type="ECO:0000259" key="6">
    <source>
        <dbReference type="PROSITE" id="PS51194"/>
    </source>
</evidence>
<dbReference type="SUPFAM" id="SSF158702">
    <property type="entry name" value="Sec63 N-terminal domain-like"/>
    <property type="match status" value="1"/>
</dbReference>
<name>A0AAW2ZMB8_9EUKA</name>
<keyword evidence="8" id="KW-1185">Reference proteome</keyword>
<dbReference type="Gene3D" id="1.10.3380.20">
    <property type="match status" value="1"/>
</dbReference>
<dbReference type="InterPro" id="IPR027417">
    <property type="entry name" value="P-loop_NTPase"/>
</dbReference>
<protein>
    <submittedName>
        <fullName evidence="7">Helq</fullName>
    </submittedName>
</protein>
<keyword evidence="3" id="KW-0347">Helicase</keyword>
<dbReference type="GO" id="GO:0043138">
    <property type="term" value="F:3'-5' DNA helicase activity"/>
    <property type="evidence" value="ECO:0007669"/>
    <property type="project" value="UniProtKB-EC"/>
</dbReference>
<dbReference type="GO" id="GO:0005524">
    <property type="term" value="F:ATP binding"/>
    <property type="evidence" value="ECO:0007669"/>
    <property type="project" value="UniProtKB-KW"/>
</dbReference>